<evidence type="ECO:0000256" key="1">
    <source>
        <dbReference type="SAM" id="Phobius"/>
    </source>
</evidence>
<evidence type="ECO:0000313" key="4">
    <source>
        <dbReference type="EMBL" id="MFD1464700.1"/>
    </source>
</evidence>
<name>A0ABW4DN73_9LACO</name>
<evidence type="ECO:0000259" key="2">
    <source>
        <dbReference type="Pfam" id="PF06030"/>
    </source>
</evidence>
<dbReference type="InterPro" id="IPR021759">
    <property type="entry name" value="WxLIP_HBD"/>
</dbReference>
<keyword evidence="1" id="KW-0812">Transmembrane</keyword>
<dbReference type="InterPro" id="IPR010317">
    <property type="entry name" value="WxLIP_PGBD"/>
</dbReference>
<evidence type="ECO:0000313" key="5">
    <source>
        <dbReference type="Proteomes" id="UP001597244"/>
    </source>
</evidence>
<dbReference type="RefSeq" id="WP_225417277.1">
    <property type="nucleotide sequence ID" value="NZ_JBHTOF010000014.1"/>
</dbReference>
<sequence>MMEKRVFSWMIGLSLFLGIILGQQTIVHADVQTQTADFEIQPILPEEQVNASLNYFDLLLKPDSTRVIQMRIQNFSNKKITVESSLRNAYTQMGGNIDFTTDSSLLDKSLKTSFTQIATLTKGDQKIVLKAGETKMLSTTIKMPKAGYKGMIYGDWHFLERLKPDTKTTATTSNYSYSVGVVLRGTDYEVYPKLSYGETAPILYRRHPAMGIKLRNTQPMAITKASVDATILQKGFNGSKHVYKATNLSIAPNSLLNIPISWSYDALKPGDYEIQVKVKGLTFFNKFPHTWQFNKKFTVADSAVKTINEQAMQKPINHWFYGAIVSGALLAISSGFLVYVVRLKH</sequence>
<feature type="transmembrane region" description="Helical" evidence="1">
    <location>
        <begin position="319"/>
        <end position="341"/>
    </location>
</feature>
<keyword evidence="1" id="KW-0472">Membrane</keyword>
<organism evidence="4 5">
    <name type="scientific">Lapidilactobacillus mulanensis</name>
    <dbReference type="NCBI Taxonomy" id="2485999"/>
    <lineage>
        <taxon>Bacteria</taxon>
        <taxon>Bacillati</taxon>
        <taxon>Bacillota</taxon>
        <taxon>Bacilli</taxon>
        <taxon>Lactobacillales</taxon>
        <taxon>Lactobacillaceae</taxon>
        <taxon>Lapidilactobacillus</taxon>
    </lineage>
</organism>
<dbReference type="Proteomes" id="UP001597244">
    <property type="component" value="Unassembled WGS sequence"/>
</dbReference>
<feature type="domain" description="WxL Interacting Protein peptidoglycan binding" evidence="2">
    <location>
        <begin position="38"/>
        <end position="159"/>
    </location>
</feature>
<dbReference type="Pfam" id="PF11797">
    <property type="entry name" value="WxLIP_HBD"/>
    <property type="match status" value="1"/>
</dbReference>
<feature type="domain" description="WxL Interacting Protein host binding" evidence="3">
    <location>
        <begin position="167"/>
        <end position="309"/>
    </location>
</feature>
<protein>
    <submittedName>
        <fullName evidence="4">DUF916 and DUF3324 domain-containing protein</fullName>
    </submittedName>
</protein>
<dbReference type="EMBL" id="JBHTOF010000014">
    <property type="protein sequence ID" value="MFD1464700.1"/>
    <property type="molecule type" value="Genomic_DNA"/>
</dbReference>
<comment type="caution">
    <text evidence="4">The sequence shown here is derived from an EMBL/GenBank/DDBJ whole genome shotgun (WGS) entry which is preliminary data.</text>
</comment>
<proteinExistence type="predicted"/>
<evidence type="ECO:0000259" key="3">
    <source>
        <dbReference type="Pfam" id="PF11797"/>
    </source>
</evidence>
<keyword evidence="5" id="KW-1185">Reference proteome</keyword>
<reference evidence="5" key="1">
    <citation type="journal article" date="2019" name="Int. J. Syst. Evol. Microbiol.">
        <title>The Global Catalogue of Microorganisms (GCM) 10K type strain sequencing project: providing services to taxonomists for standard genome sequencing and annotation.</title>
        <authorList>
            <consortium name="The Broad Institute Genomics Platform"/>
            <consortium name="The Broad Institute Genome Sequencing Center for Infectious Disease"/>
            <person name="Wu L."/>
            <person name="Ma J."/>
        </authorList>
    </citation>
    <scope>NUCLEOTIDE SEQUENCE [LARGE SCALE GENOMIC DNA]</scope>
    <source>
        <strain evidence="5">CCM 8951</strain>
    </source>
</reference>
<gene>
    <name evidence="4" type="ORF">ACFQ4L_01155</name>
</gene>
<dbReference type="Pfam" id="PF06030">
    <property type="entry name" value="WxLIP_PGBD"/>
    <property type="match status" value="1"/>
</dbReference>
<keyword evidence="1" id="KW-1133">Transmembrane helix</keyword>
<accession>A0ABW4DN73</accession>